<feature type="non-terminal residue" evidence="2">
    <location>
        <position position="1"/>
    </location>
</feature>
<comment type="caution">
    <text evidence="2">The sequence shown here is derived from an EMBL/GenBank/DDBJ whole genome shotgun (WGS) entry which is preliminary data.</text>
</comment>
<proteinExistence type="predicted"/>
<gene>
    <name evidence="2" type="ORF">EJD97_013193</name>
</gene>
<feature type="non-terminal residue" evidence="2">
    <location>
        <position position="145"/>
    </location>
</feature>
<feature type="domain" description="At2g35280-like TPR" evidence="1">
    <location>
        <begin position="58"/>
        <end position="141"/>
    </location>
</feature>
<sequence length="145" mass="16466">NFIEFLPIELVILIIEKVGSYSLQYLMRVKLSSRFLNEVANEHSVYQKVTLFSILTKPKWTMNQQAISFMNICIASENLEALYKKGMFNFFNRNDPTALRMVKKVAEGVHSGAKYALAVISIFEGGKSMREGLICIANMKTHVPV</sequence>
<dbReference type="Pfam" id="PF23310">
    <property type="entry name" value="TPR_27"/>
    <property type="match status" value="1"/>
</dbReference>
<evidence type="ECO:0000259" key="1">
    <source>
        <dbReference type="Pfam" id="PF23310"/>
    </source>
</evidence>
<dbReference type="AlphaFoldDB" id="A0A6N2BBS2"/>
<evidence type="ECO:0000313" key="2">
    <source>
        <dbReference type="EMBL" id="TMW92335.1"/>
    </source>
</evidence>
<dbReference type="PANTHER" id="PTHR33784">
    <property type="entry name" value="OS05G0482100 PROTEIN"/>
    <property type="match status" value="1"/>
</dbReference>
<dbReference type="InterPro" id="IPR040338">
    <property type="entry name" value="At1g67623-like"/>
</dbReference>
<name>A0A6N2BBS2_SOLCI</name>
<organism evidence="2">
    <name type="scientific">Solanum chilense</name>
    <name type="common">Tomato</name>
    <name type="synonym">Lycopersicon chilense</name>
    <dbReference type="NCBI Taxonomy" id="4083"/>
    <lineage>
        <taxon>Eukaryota</taxon>
        <taxon>Viridiplantae</taxon>
        <taxon>Streptophyta</taxon>
        <taxon>Embryophyta</taxon>
        <taxon>Tracheophyta</taxon>
        <taxon>Spermatophyta</taxon>
        <taxon>Magnoliopsida</taxon>
        <taxon>eudicotyledons</taxon>
        <taxon>Gunneridae</taxon>
        <taxon>Pentapetalae</taxon>
        <taxon>asterids</taxon>
        <taxon>lamiids</taxon>
        <taxon>Solanales</taxon>
        <taxon>Solanaceae</taxon>
        <taxon>Solanoideae</taxon>
        <taxon>Solaneae</taxon>
        <taxon>Solanum</taxon>
        <taxon>Solanum subgen. Lycopersicon</taxon>
    </lineage>
</organism>
<dbReference type="EMBL" id="RXGB01003375">
    <property type="protein sequence ID" value="TMW92335.1"/>
    <property type="molecule type" value="Genomic_DNA"/>
</dbReference>
<dbReference type="InterPro" id="IPR057136">
    <property type="entry name" value="At2g35280_TPR_dom"/>
</dbReference>
<accession>A0A6N2BBS2</accession>
<protein>
    <recommendedName>
        <fullName evidence="1">At2g35280-like TPR domain-containing protein</fullName>
    </recommendedName>
</protein>
<reference evidence="2" key="1">
    <citation type="submission" date="2019-05" db="EMBL/GenBank/DDBJ databases">
        <title>The de novo reference genome and transcriptome assemblies of the wild tomato species Solanum chilense.</title>
        <authorList>
            <person name="Stam R."/>
            <person name="Nosenko T."/>
            <person name="Hoerger A.C."/>
            <person name="Stephan W."/>
            <person name="Seidel M.A."/>
            <person name="Kuhn J.M.M."/>
            <person name="Haberer G."/>
            <person name="Tellier A."/>
        </authorList>
    </citation>
    <scope>NUCLEOTIDE SEQUENCE</scope>
    <source>
        <tissue evidence="2">Mature leaves</tissue>
    </source>
</reference>
<dbReference type="PANTHER" id="PTHR33784:SF10">
    <property type="entry name" value="F-BOX PROTEIN"/>
    <property type="match status" value="1"/>
</dbReference>